<dbReference type="PROSITE" id="PS51779">
    <property type="entry name" value="POTRA"/>
    <property type="match status" value="1"/>
</dbReference>
<dbReference type="PANTHER" id="PTHR12815:SF42">
    <property type="entry name" value="BACTERIAL SURFACE ANTIGEN (D15) DOMAIN-CONTAINING PROTEIN"/>
    <property type="match status" value="1"/>
</dbReference>
<evidence type="ECO:0000256" key="1">
    <source>
        <dbReference type="ARBA" id="ARBA00004370"/>
    </source>
</evidence>
<evidence type="ECO:0000256" key="4">
    <source>
        <dbReference type="SAM" id="MobiDB-lite"/>
    </source>
</evidence>
<dbReference type="AlphaFoldDB" id="A0A068SVL1"/>
<evidence type="ECO:0000256" key="3">
    <source>
        <dbReference type="ARBA" id="ARBA00023136"/>
    </source>
</evidence>
<evidence type="ECO:0000256" key="2">
    <source>
        <dbReference type="ARBA" id="ARBA00022452"/>
    </source>
</evidence>
<proteinExistence type="predicted"/>
<keyword evidence="7" id="KW-1185">Reference proteome</keyword>
<protein>
    <submittedName>
        <fullName evidence="6">Surface antigen (D15)</fullName>
    </submittedName>
</protein>
<accession>A0A068SVL1</accession>
<sequence>MKASSRGIHSSLRMRNENTGRTEKRRLRGASAAAMLAAILLVSPPLSGNAYAFKLFGITLFGGDEDKVEVIDPVRYDATVQTGSADKDLKKRLESAASMVTDEKQPVSGDLGVIIKAREDRDRLIAVLYEEARYGGTVNISVAGTDIDRLPPNPTFDHAAPVPVTVSIDPGPVFKLGSVRFEGDAAGHDPGKYDLVAGGKAGSRLILKAGEQLLVDLKNEGRPLAKLTRRQVTADHRTDTIDVVLGAVGGPVAPFGTVAVKGSRTVDAAFVSRYSRLDKRGQYSPEQLKKANDRLRELGVFSSVTIHEAEKLAPDGSLPLTIEVSEGKHRYFGFGAEYSSIDGAGLEGYWGHRNLFGEAESLRIEGKVSGIGATTDVTTFDYSAGIIFTKPGAFVPEATFESRLEAKSETPDVYEAQTIIYSAGITYELNETDKLKGGGEIAYIDADDAFGNNQYLTLSLPIGFERDARDNKLDPTKGYYATLSAKPSYELMDGTIFSSFEGSISGYLGLGQEDRIVLAARLAAGTLVGGSDLERIPATRRFFAGGGGSVRGYAYREISPYNSADEATGGRSYTLGSFEVRVKVSENIGIVPFVDIGTVSTGIVPDFSDIRAGAGIGVRYATPFGPLRLDVAIPLQRYDGGSQYGIYAGIGQAF</sequence>
<name>A0A068SVL1_NEOGA</name>
<dbReference type="EMBL" id="HG938353">
    <property type="protein sequence ID" value="CDN49796.1"/>
    <property type="molecule type" value="Genomic_DNA"/>
</dbReference>
<dbReference type="InterPro" id="IPR010827">
    <property type="entry name" value="BamA/TamA_POTRA"/>
</dbReference>
<dbReference type="GO" id="GO:0019867">
    <property type="term" value="C:outer membrane"/>
    <property type="evidence" value="ECO:0007669"/>
    <property type="project" value="InterPro"/>
</dbReference>
<dbReference type="Pfam" id="PF07244">
    <property type="entry name" value="POTRA"/>
    <property type="match status" value="1"/>
</dbReference>
<comment type="subcellular location">
    <subcellularLocation>
        <location evidence="1">Membrane</location>
    </subcellularLocation>
</comment>
<feature type="region of interest" description="Disordered" evidence="4">
    <location>
        <begin position="1"/>
        <end position="23"/>
    </location>
</feature>
<keyword evidence="2" id="KW-1134">Transmembrane beta strand</keyword>
<organism evidence="6 7">
    <name type="scientific">Neorhizobium galegae bv. orientalis str. HAMBI 540</name>
    <dbReference type="NCBI Taxonomy" id="1028800"/>
    <lineage>
        <taxon>Bacteria</taxon>
        <taxon>Pseudomonadati</taxon>
        <taxon>Pseudomonadota</taxon>
        <taxon>Alphaproteobacteria</taxon>
        <taxon>Hyphomicrobiales</taxon>
        <taxon>Rhizobiaceae</taxon>
        <taxon>Rhizobium/Agrobacterium group</taxon>
        <taxon>Neorhizobium</taxon>
    </lineage>
</organism>
<evidence type="ECO:0000313" key="7">
    <source>
        <dbReference type="Proteomes" id="UP000028181"/>
    </source>
</evidence>
<dbReference type="eggNOG" id="COG0729">
    <property type="taxonomic scope" value="Bacteria"/>
</dbReference>
<dbReference type="Proteomes" id="UP000028181">
    <property type="component" value="Chromosome I"/>
</dbReference>
<keyword evidence="2" id="KW-0812">Transmembrane</keyword>
<dbReference type="InterPro" id="IPR000184">
    <property type="entry name" value="Bac_surfAg_D15"/>
</dbReference>
<dbReference type="InterPro" id="IPR034746">
    <property type="entry name" value="POTRA"/>
</dbReference>
<dbReference type="Gene3D" id="2.40.160.50">
    <property type="entry name" value="membrane protein fhac: a member of the omp85/tpsb transporter family"/>
    <property type="match status" value="1"/>
</dbReference>
<reference evidence="7" key="1">
    <citation type="journal article" date="2014" name="BMC Genomics">
        <title>Genome sequencing of two Neorhizobium galegae strains reveals a noeT gene responsible for the unusual acetylation of the nodulation factors.</title>
        <authorList>
            <person name="Osterman J."/>
            <person name="Marsh J."/>
            <person name="Laine P.K."/>
            <person name="Zeng Z."/>
            <person name="Alatalo E."/>
            <person name="Sullivan J.T."/>
            <person name="Young J.P."/>
            <person name="Thomas-Oates J."/>
            <person name="Paulin L."/>
            <person name="Lindstrom K."/>
        </authorList>
    </citation>
    <scope>NUCLEOTIDE SEQUENCE [LARGE SCALE GENOMIC DNA]</scope>
    <source>
        <strain evidence="7">HAMBI 540</strain>
    </source>
</reference>
<dbReference type="HOGENOM" id="CLU_018618_0_1_5"/>
<dbReference type="Gene3D" id="3.10.20.310">
    <property type="entry name" value="membrane protein fhac"/>
    <property type="match status" value="1"/>
</dbReference>
<gene>
    <name evidence="6" type="ORF">RG540_CH36390</name>
</gene>
<dbReference type="KEGG" id="ngg:RG540_CH36390"/>
<feature type="domain" description="POTRA" evidence="5">
    <location>
        <begin position="253"/>
        <end position="327"/>
    </location>
</feature>
<keyword evidence="3" id="KW-0472">Membrane</keyword>
<evidence type="ECO:0000259" key="5">
    <source>
        <dbReference type="PROSITE" id="PS51779"/>
    </source>
</evidence>
<dbReference type="Pfam" id="PF01103">
    <property type="entry name" value="Omp85"/>
    <property type="match status" value="1"/>
</dbReference>
<dbReference type="InterPro" id="IPR039910">
    <property type="entry name" value="D15-like"/>
</dbReference>
<evidence type="ECO:0000313" key="6">
    <source>
        <dbReference type="EMBL" id="CDN49796.1"/>
    </source>
</evidence>
<dbReference type="PANTHER" id="PTHR12815">
    <property type="entry name" value="SORTING AND ASSEMBLY MACHINERY SAMM50 PROTEIN FAMILY MEMBER"/>
    <property type="match status" value="1"/>
</dbReference>
<dbReference type="PATRIC" id="fig|1028800.3.peg.3690"/>